<evidence type="ECO:0000313" key="2">
    <source>
        <dbReference type="Proteomes" id="UP000288805"/>
    </source>
</evidence>
<reference evidence="1 2" key="1">
    <citation type="journal article" date="2018" name="PLoS Genet.">
        <title>Population sequencing reveals clonal diversity and ancestral inbreeding in the grapevine cultivar Chardonnay.</title>
        <authorList>
            <person name="Roach M.J."/>
            <person name="Johnson D.L."/>
            <person name="Bohlmann J."/>
            <person name="van Vuuren H.J."/>
            <person name="Jones S.J."/>
            <person name="Pretorius I.S."/>
            <person name="Schmidt S.A."/>
            <person name="Borneman A.R."/>
        </authorList>
    </citation>
    <scope>NUCLEOTIDE SEQUENCE [LARGE SCALE GENOMIC DNA]</scope>
    <source>
        <strain evidence="2">cv. Chardonnay</strain>
        <tissue evidence="1">Leaf</tissue>
    </source>
</reference>
<evidence type="ECO:0000313" key="1">
    <source>
        <dbReference type="EMBL" id="RVW37273.1"/>
    </source>
</evidence>
<comment type="caution">
    <text evidence="1">The sequence shown here is derived from an EMBL/GenBank/DDBJ whole genome shotgun (WGS) entry which is preliminary data.</text>
</comment>
<dbReference type="AlphaFoldDB" id="A0A438DPA0"/>
<name>A0A438DPA0_VITVI</name>
<accession>A0A438DPA0</accession>
<gene>
    <name evidence="1" type="ORF">CK203_088148</name>
</gene>
<organism evidence="1 2">
    <name type="scientific">Vitis vinifera</name>
    <name type="common">Grape</name>
    <dbReference type="NCBI Taxonomy" id="29760"/>
    <lineage>
        <taxon>Eukaryota</taxon>
        <taxon>Viridiplantae</taxon>
        <taxon>Streptophyta</taxon>
        <taxon>Embryophyta</taxon>
        <taxon>Tracheophyta</taxon>
        <taxon>Spermatophyta</taxon>
        <taxon>Magnoliopsida</taxon>
        <taxon>eudicotyledons</taxon>
        <taxon>Gunneridae</taxon>
        <taxon>Pentapetalae</taxon>
        <taxon>rosids</taxon>
        <taxon>Vitales</taxon>
        <taxon>Vitaceae</taxon>
        <taxon>Viteae</taxon>
        <taxon>Vitis</taxon>
    </lineage>
</organism>
<dbReference type="EMBL" id="QGNW01001541">
    <property type="protein sequence ID" value="RVW37273.1"/>
    <property type="molecule type" value="Genomic_DNA"/>
</dbReference>
<dbReference type="Proteomes" id="UP000288805">
    <property type="component" value="Unassembled WGS sequence"/>
</dbReference>
<protein>
    <submittedName>
        <fullName evidence="1">Uncharacterized protein</fullName>
    </submittedName>
</protein>
<proteinExistence type="predicted"/>
<sequence length="94" mass="10583">MSGCQMLGRGVESRVVGILTSQGILMIGNWKRWRACFENSILWQISTIDQLKKRGWNMPNSGFCILQLKGIYLVGMVPLWVRGGRRLGGLPLYA</sequence>